<keyword evidence="3 4" id="KW-0012">Acyltransferase</keyword>
<dbReference type="SUPFAM" id="SSF55729">
    <property type="entry name" value="Acyl-CoA N-acyltransferases (Nat)"/>
    <property type="match status" value="1"/>
</dbReference>
<dbReference type="Pfam" id="PF03588">
    <property type="entry name" value="Leu_Phe_trans"/>
    <property type="match status" value="1"/>
</dbReference>
<dbReference type="GO" id="GO:0008914">
    <property type="term" value="F:leucyl-tRNA--protein transferase activity"/>
    <property type="evidence" value="ECO:0007669"/>
    <property type="project" value="UniProtKB-UniRule"/>
</dbReference>
<accession>A0A146GEY8</accession>
<dbReference type="GO" id="GO:0030163">
    <property type="term" value="P:protein catabolic process"/>
    <property type="evidence" value="ECO:0007669"/>
    <property type="project" value="UniProtKB-UniRule"/>
</dbReference>
<dbReference type="PANTHER" id="PTHR30098:SF2">
    <property type="entry name" value="LEUCYL_PHENYLALANYL-TRNA--PROTEIN TRANSFERASE"/>
    <property type="match status" value="1"/>
</dbReference>
<comment type="function">
    <text evidence="4">Functions in the N-end rule pathway of protein degradation where it conjugates Leu, Phe and, less efficiently, Met from aminoacyl-tRNAs to the N-termini of proteins containing an N-terminal arginine or lysine.</text>
</comment>
<evidence type="ECO:0000313" key="5">
    <source>
        <dbReference type="EMBL" id="GAT35038.1"/>
    </source>
</evidence>
<comment type="catalytic activity">
    <reaction evidence="4">
        <text>L-phenylalanyl-tRNA(Phe) + an N-terminal L-alpha-aminoacyl-[protein] = an N-terminal L-phenylalanyl-L-alpha-aminoacyl-[protein] + tRNA(Phe)</text>
        <dbReference type="Rhea" id="RHEA:43632"/>
        <dbReference type="Rhea" id="RHEA-COMP:9668"/>
        <dbReference type="Rhea" id="RHEA-COMP:9699"/>
        <dbReference type="Rhea" id="RHEA-COMP:10636"/>
        <dbReference type="Rhea" id="RHEA-COMP:10637"/>
        <dbReference type="ChEBI" id="CHEBI:78442"/>
        <dbReference type="ChEBI" id="CHEBI:78531"/>
        <dbReference type="ChEBI" id="CHEBI:78597"/>
        <dbReference type="ChEBI" id="CHEBI:83561"/>
        <dbReference type="EC" id="2.3.2.6"/>
    </reaction>
</comment>
<reference evidence="6" key="1">
    <citation type="journal article" date="2017" name="Genome Announc.">
        <title>Draft Genome Sequence of Terrimicrobium sacchariphilum NM-5T, a Facultative Anaerobic Soil Bacterium of the Class Spartobacteria.</title>
        <authorList>
            <person name="Qiu Y.L."/>
            <person name="Tourlousse D.M."/>
            <person name="Matsuura N."/>
            <person name="Ohashi A."/>
            <person name="Sekiguchi Y."/>
        </authorList>
    </citation>
    <scope>NUCLEOTIDE SEQUENCE [LARGE SCALE GENOMIC DNA]</scope>
    <source>
        <strain evidence="6">NM-5</strain>
    </source>
</reference>
<comment type="similarity">
    <text evidence="4">Belongs to the L/F-transferase family.</text>
</comment>
<keyword evidence="1 4" id="KW-0963">Cytoplasm</keyword>
<evidence type="ECO:0000256" key="4">
    <source>
        <dbReference type="HAMAP-Rule" id="MF_00688"/>
    </source>
</evidence>
<gene>
    <name evidence="4" type="primary">aat</name>
    <name evidence="5" type="ORF">TSACC_398</name>
</gene>
<evidence type="ECO:0000256" key="1">
    <source>
        <dbReference type="ARBA" id="ARBA00022490"/>
    </source>
</evidence>
<dbReference type="RefSeq" id="WP_075080896.1">
    <property type="nucleotide sequence ID" value="NZ_BDCO01000003.1"/>
</dbReference>
<name>A0A146GEY8_TERSA</name>
<dbReference type="HAMAP" id="MF_00688">
    <property type="entry name" value="Leu_Phe_trans"/>
    <property type="match status" value="1"/>
</dbReference>
<dbReference type="EC" id="2.3.2.6" evidence="4"/>
<evidence type="ECO:0000313" key="6">
    <source>
        <dbReference type="Proteomes" id="UP000076023"/>
    </source>
</evidence>
<dbReference type="EMBL" id="BDCO01000003">
    <property type="protein sequence ID" value="GAT35038.1"/>
    <property type="molecule type" value="Genomic_DNA"/>
</dbReference>
<proteinExistence type="inferred from homology"/>
<dbReference type="OrthoDB" id="9790282at2"/>
<evidence type="ECO:0000256" key="2">
    <source>
        <dbReference type="ARBA" id="ARBA00022679"/>
    </source>
</evidence>
<dbReference type="Gene3D" id="3.40.630.70">
    <property type="entry name" value="Leucyl/phenylalanyl-tRNA-protein transferase, C-terminal domain"/>
    <property type="match status" value="1"/>
</dbReference>
<comment type="catalytic activity">
    <reaction evidence="4">
        <text>N-terminal L-arginyl-[protein] + L-leucyl-tRNA(Leu) = N-terminal L-leucyl-L-arginyl-[protein] + tRNA(Leu) + H(+)</text>
        <dbReference type="Rhea" id="RHEA:50416"/>
        <dbReference type="Rhea" id="RHEA-COMP:9613"/>
        <dbReference type="Rhea" id="RHEA-COMP:9622"/>
        <dbReference type="Rhea" id="RHEA-COMP:12672"/>
        <dbReference type="Rhea" id="RHEA-COMP:12673"/>
        <dbReference type="ChEBI" id="CHEBI:15378"/>
        <dbReference type="ChEBI" id="CHEBI:64719"/>
        <dbReference type="ChEBI" id="CHEBI:78442"/>
        <dbReference type="ChEBI" id="CHEBI:78494"/>
        <dbReference type="ChEBI" id="CHEBI:133044"/>
        <dbReference type="EC" id="2.3.2.6"/>
    </reaction>
</comment>
<dbReference type="InParanoid" id="A0A146GEY8"/>
<dbReference type="InterPro" id="IPR042203">
    <property type="entry name" value="Leu/Phe-tRNA_Trfase_C"/>
</dbReference>
<comment type="subcellular location">
    <subcellularLocation>
        <location evidence="4">Cytoplasm</location>
    </subcellularLocation>
</comment>
<evidence type="ECO:0000256" key="3">
    <source>
        <dbReference type="ARBA" id="ARBA00023315"/>
    </source>
</evidence>
<dbReference type="FunCoup" id="A0A146GEY8">
    <property type="interactions" value="239"/>
</dbReference>
<dbReference type="AlphaFoldDB" id="A0A146GEY8"/>
<keyword evidence="2 4" id="KW-0808">Transferase</keyword>
<keyword evidence="6" id="KW-1185">Reference proteome</keyword>
<dbReference type="GO" id="GO:0005737">
    <property type="term" value="C:cytoplasm"/>
    <property type="evidence" value="ECO:0007669"/>
    <property type="project" value="UniProtKB-SubCell"/>
</dbReference>
<organism evidence="5 6">
    <name type="scientific">Terrimicrobium sacchariphilum</name>
    <dbReference type="NCBI Taxonomy" id="690879"/>
    <lineage>
        <taxon>Bacteria</taxon>
        <taxon>Pseudomonadati</taxon>
        <taxon>Verrucomicrobiota</taxon>
        <taxon>Terrimicrobiia</taxon>
        <taxon>Terrimicrobiales</taxon>
        <taxon>Terrimicrobiaceae</taxon>
        <taxon>Terrimicrobium</taxon>
    </lineage>
</organism>
<dbReference type="Proteomes" id="UP000076023">
    <property type="component" value="Unassembled WGS sequence"/>
</dbReference>
<comment type="caution">
    <text evidence="5">The sequence shown here is derived from an EMBL/GenBank/DDBJ whole genome shotgun (WGS) entry which is preliminary data.</text>
</comment>
<dbReference type="InterPro" id="IPR004616">
    <property type="entry name" value="Leu/Phe-tRNA_Trfase"/>
</dbReference>
<protein>
    <recommendedName>
        <fullName evidence="4">Leucyl/phenylalanyl-tRNA--protein transferase</fullName>
        <ecNumber evidence="4">2.3.2.6</ecNumber>
    </recommendedName>
    <alternativeName>
        <fullName evidence="4">L/F-transferase</fullName>
    </alternativeName>
    <alternativeName>
        <fullName evidence="4">Leucyltransferase</fullName>
    </alternativeName>
    <alternativeName>
        <fullName evidence="4">Phenyalanyltransferase</fullName>
    </alternativeName>
</protein>
<dbReference type="NCBIfam" id="TIGR00667">
    <property type="entry name" value="aat"/>
    <property type="match status" value="1"/>
</dbReference>
<sequence length="192" mass="21450">MATIIPSEQLLGLYASGWFPMAMADGSIRCFSPDPRGIVPLEDFHIPHGTLKTLDDPAWEIRIDTCFETVMRACGQREETWIDETLIRSYLALHRNGAAHSVEVWRDGKLAGGLYGVRLGAAFFGESMFHYVSGASKVALVRLVERLRSGGFLLLDTQWVTPHLKRFGAREIARSKYLKLLAKSLAAKALWT</sequence>
<comment type="catalytic activity">
    <reaction evidence="4">
        <text>N-terminal L-lysyl-[protein] + L-leucyl-tRNA(Leu) = N-terminal L-leucyl-L-lysyl-[protein] + tRNA(Leu) + H(+)</text>
        <dbReference type="Rhea" id="RHEA:12340"/>
        <dbReference type="Rhea" id="RHEA-COMP:9613"/>
        <dbReference type="Rhea" id="RHEA-COMP:9622"/>
        <dbReference type="Rhea" id="RHEA-COMP:12670"/>
        <dbReference type="Rhea" id="RHEA-COMP:12671"/>
        <dbReference type="ChEBI" id="CHEBI:15378"/>
        <dbReference type="ChEBI" id="CHEBI:65249"/>
        <dbReference type="ChEBI" id="CHEBI:78442"/>
        <dbReference type="ChEBI" id="CHEBI:78494"/>
        <dbReference type="ChEBI" id="CHEBI:133043"/>
        <dbReference type="EC" id="2.3.2.6"/>
    </reaction>
</comment>
<dbReference type="InterPro" id="IPR016181">
    <property type="entry name" value="Acyl_CoA_acyltransferase"/>
</dbReference>
<dbReference type="STRING" id="690879.TSACC_398"/>
<dbReference type="PANTHER" id="PTHR30098">
    <property type="entry name" value="LEUCYL/PHENYLALANYL-TRNA--PROTEIN TRANSFERASE"/>
    <property type="match status" value="1"/>
</dbReference>